<evidence type="ECO:0000256" key="1">
    <source>
        <dbReference type="ARBA" id="ARBA00004613"/>
    </source>
</evidence>
<dbReference type="EC" id="1.11.1.7" evidence="6"/>
<dbReference type="Pfam" id="PF03098">
    <property type="entry name" value="An_peroxidase"/>
    <property type="match status" value="1"/>
</dbReference>
<dbReference type="SUPFAM" id="SSF48113">
    <property type="entry name" value="Heme-dependent peroxidases"/>
    <property type="match status" value="1"/>
</dbReference>
<evidence type="ECO:0000256" key="2">
    <source>
        <dbReference type="ARBA" id="ARBA00022525"/>
    </source>
</evidence>
<keyword evidence="4" id="KW-0479">Metal-binding</keyword>
<dbReference type="InterPro" id="IPR037120">
    <property type="entry name" value="Haem_peroxidase_sf_animal"/>
</dbReference>
<evidence type="ECO:0000256" key="3">
    <source>
        <dbReference type="ARBA" id="ARBA00023180"/>
    </source>
</evidence>
<feature type="chain" id="PRO_5018122704" evidence="5">
    <location>
        <begin position="21"/>
        <end position="549"/>
    </location>
</feature>
<dbReference type="EMBL" id="REGN01000741">
    <property type="protein sequence ID" value="RNA39528.1"/>
    <property type="molecule type" value="Genomic_DNA"/>
</dbReference>
<keyword evidence="6" id="KW-0575">Peroxidase</keyword>
<dbReference type="PANTHER" id="PTHR11475">
    <property type="entry name" value="OXIDASE/PEROXIDASE"/>
    <property type="match status" value="1"/>
</dbReference>
<keyword evidence="5" id="KW-0732">Signal</keyword>
<dbReference type="GO" id="GO:0046872">
    <property type="term" value="F:metal ion binding"/>
    <property type="evidence" value="ECO:0007669"/>
    <property type="project" value="UniProtKB-KW"/>
</dbReference>
<proteinExistence type="predicted"/>
<keyword evidence="7" id="KW-1185">Reference proteome</keyword>
<keyword evidence="6" id="KW-0560">Oxidoreductase</keyword>
<feature type="signal peptide" evidence="5">
    <location>
        <begin position="1"/>
        <end position="20"/>
    </location>
</feature>
<dbReference type="InterPro" id="IPR010255">
    <property type="entry name" value="Haem_peroxidase_sf"/>
</dbReference>
<organism evidence="6 7">
    <name type="scientific">Brachionus plicatilis</name>
    <name type="common">Marine rotifer</name>
    <name type="synonym">Brachionus muelleri</name>
    <dbReference type="NCBI Taxonomy" id="10195"/>
    <lineage>
        <taxon>Eukaryota</taxon>
        <taxon>Metazoa</taxon>
        <taxon>Spiralia</taxon>
        <taxon>Gnathifera</taxon>
        <taxon>Rotifera</taxon>
        <taxon>Eurotatoria</taxon>
        <taxon>Monogononta</taxon>
        <taxon>Pseudotrocha</taxon>
        <taxon>Ploima</taxon>
        <taxon>Brachionidae</taxon>
        <taxon>Brachionus</taxon>
    </lineage>
</organism>
<sequence length="549" mass="62177">MRLVLISILIFLVLNESAYSYSSSGRSASNKKKVQNEMNAEMENVMTKKKVNLPKNSKIECDKSQSNVRKTTDDGFFINQMASVALNFARSDSTVQVESKFCPFTKVDCDLNYKYRSVDGKCNNLDNPLRGAANTPYKRLLPPAYEDNLETVRSKAVSGEPLPHPRIISLTISPPSKNQFERKITQVFPIFGQFFIHDSALTSANTDQNGMEIECPCESTDPICIGLEWPKNDQFLNQKCMKFTRSSATFPDFECSIAYREQLNLLSAYLDGSVIYGIDQERANQLRTFSQGLLRTSEPIVGRQRRVLNGSYLPLADDTCSSTEAKAFNCFLAGEVRTSENLALVSMHTLFMREHNRIAGALAVNNPGWTDEEIYQEARRIVIAILQHIVYSEWLPILIGEESLSPDLTKTEYYTGYDSQINPAIANEFSTAAFRFGHTLIRDKFTRYDENDQKIKAINFTDMSFKSDWAYNIKGEGIQSILRGMVTDKCKKFGSFGFELQNKLFGKIENNEFTAIDLLSANIQRGRDHGIRPYVDYVKICHGIDAKDF</sequence>
<dbReference type="Gene3D" id="1.10.640.10">
    <property type="entry name" value="Haem peroxidase domain superfamily, animal type"/>
    <property type="match status" value="1"/>
</dbReference>
<keyword evidence="4" id="KW-0349">Heme</keyword>
<evidence type="ECO:0000313" key="7">
    <source>
        <dbReference type="Proteomes" id="UP000276133"/>
    </source>
</evidence>
<dbReference type="STRING" id="10195.A0A3M7SVB4"/>
<dbReference type="AlphaFoldDB" id="A0A3M7SVB4"/>
<keyword evidence="2" id="KW-0964">Secreted</keyword>
<dbReference type="Proteomes" id="UP000276133">
    <property type="component" value="Unassembled WGS sequence"/>
</dbReference>
<feature type="binding site" description="axial binding residue" evidence="4">
    <location>
        <position position="438"/>
    </location>
    <ligand>
        <name>heme b</name>
        <dbReference type="ChEBI" id="CHEBI:60344"/>
    </ligand>
    <ligandPart>
        <name>Fe</name>
        <dbReference type="ChEBI" id="CHEBI:18248"/>
    </ligandPart>
</feature>
<dbReference type="OrthoDB" id="823504at2759"/>
<keyword evidence="4" id="KW-0408">Iron</keyword>
<dbReference type="PROSITE" id="PS50292">
    <property type="entry name" value="PEROXIDASE_3"/>
    <property type="match status" value="1"/>
</dbReference>
<feature type="non-terminal residue" evidence="6">
    <location>
        <position position="549"/>
    </location>
</feature>
<comment type="caution">
    <text evidence="6">The sequence shown here is derived from an EMBL/GenBank/DDBJ whole genome shotgun (WGS) entry which is preliminary data.</text>
</comment>
<dbReference type="GO" id="GO:0140825">
    <property type="term" value="F:lactoperoxidase activity"/>
    <property type="evidence" value="ECO:0007669"/>
    <property type="project" value="UniProtKB-EC"/>
</dbReference>
<dbReference type="PRINTS" id="PR00457">
    <property type="entry name" value="ANPEROXIDASE"/>
</dbReference>
<gene>
    <name evidence="6" type="ORF">BpHYR1_011563</name>
</gene>
<dbReference type="InterPro" id="IPR019791">
    <property type="entry name" value="Haem_peroxidase_animal"/>
</dbReference>
<name>A0A3M7SVB4_BRAPC</name>
<dbReference type="PANTHER" id="PTHR11475:SF4">
    <property type="entry name" value="CHORION PEROXIDASE"/>
    <property type="match status" value="1"/>
</dbReference>
<accession>A0A3M7SVB4</accession>
<evidence type="ECO:0000256" key="4">
    <source>
        <dbReference type="PIRSR" id="PIRSR619791-2"/>
    </source>
</evidence>
<comment type="subcellular location">
    <subcellularLocation>
        <location evidence="1">Secreted</location>
    </subcellularLocation>
</comment>
<evidence type="ECO:0000256" key="5">
    <source>
        <dbReference type="SAM" id="SignalP"/>
    </source>
</evidence>
<reference evidence="6 7" key="1">
    <citation type="journal article" date="2018" name="Sci. Rep.">
        <title>Genomic signatures of local adaptation to the degree of environmental predictability in rotifers.</title>
        <authorList>
            <person name="Franch-Gras L."/>
            <person name="Hahn C."/>
            <person name="Garcia-Roger E.M."/>
            <person name="Carmona M.J."/>
            <person name="Serra M."/>
            <person name="Gomez A."/>
        </authorList>
    </citation>
    <scope>NUCLEOTIDE SEQUENCE [LARGE SCALE GENOMIC DNA]</scope>
    <source>
        <strain evidence="6">HYR1</strain>
    </source>
</reference>
<protein>
    <submittedName>
        <fullName evidence="6">Peroxidasin</fullName>
        <ecNumber evidence="6">1.11.1.7</ecNumber>
    </submittedName>
</protein>
<keyword evidence="3" id="KW-0325">Glycoprotein</keyword>
<evidence type="ECO:0000313" key="6">
    <source>
        <dbReference type="EMBL" id="RNA39528.1"/>
    </source>
</evidence>
<dbReference type="GO" id="GO:0020037">
    <property type="term" value="F:heme binding"/>
    <property type="evidence" value="ECO:0007669"/>
    <property type="project" value="InterPro"/>
</dbReference>
<dbReference type="GO" id="GO:0006979">
    <property type="term" value="P:response to oxidative stress"/>
    <property type="evidence" value="ECO:0007669"/>
    <property type="project" value="InterPro"/>
</dbReference>
<dbReference type="GO" id="GO:0005576">
    <property type="term" value="C:extracellular region"/>
    <property type="evidence" value="ECO:0007669"/>
    <property type="project" value="UniProtKB-SubCell"/>
</dbReference>